<gene>
    <name evidence="2" type="ORF">AQJ91_24580</name>
</gene>
<dbReference type="EMBL" id="LMXB01000062">
    <property type="protein sequence ID" value="KUO18641.1"/>
    <property type="molecule type" value="Genomic_DNA"/>
</dbReference>
<name>A0A101UXL0_9ACTN</name>
<reference evidence="2 3" key="1">
    <citation type="submission" date="2015-10" db="EMBL/GenBank/DDBJ databases">
        <title>Draft genome sequence of Streptomyces sp. RV15, isolated from a marine sponge.</title>
        <authorList>
            <person name="Ruckert C."/>
            <person name="Abdelmohsen U.R."/>
            <person name="Winkler A."/>
            <person name="Hentschel U."/>
            <person name="Kalinowski J."/>
            <person name="Kampfer P."/>
            <person name="Glaeser S."/>
        </authorList>
    </citation>
    <scope>NUCLEOTIDE SEQUENCE [LARGE SCALE GENOMIC DNA]</scope>
    <source>
        <strain evidence="2 3">RV15</strain>
    </source>
</reference>
<dbReference type="AlphaFoldDB" id="A0A101UXL0"/>
<proteinExistence type="predicted"/>
<evidence type="ECO:0000256" key="1">
    <source>
        <dbReference type="SAM" id="MobiDB-lite"/>
    </source>
</evidence>
<protein>
    <submittedName>
        <fullName evidence="2">Uncharacterized protein</fullName>
    </submittedName>
</protein>
<evidence type="ECO:0000313" key="2">
    <source>
        <dbReference type="EMBL" id="KUO18641.1"/>
    </source>
</evidence>
<dbReference type="Proteomes" id="UP000053260">
    <property type="component" value="Unassembled WGS sequence"/>
</dbReference>
<comment type="caution">
    <text evidence="2">The sequence shown here is derived from an EMBL/GenBank/DDBJ whole genome shotgun (WGS) entry which is preliminary data.</text>
</comment>
<accession>A0A101UXL0</accession>
<feature type="region of interest" description="Disordered" evidence="1">
    <location>
        <begin position="1"/>
        <end position="30"/>
    </location>
</feature>
<keyword evidence="3" id="KW-1185">Reference proteome</keyword>
<organism evidence="2 3">
    <name type="scientific">Streptomyces dysideae</name>
    <dbReference type="NCBI Taxonomy" id="909626"/>
    <lineage>
        <taxon>Bacteria</taxon>
        <taxon>Bacillati</taxon>
        <taxon>Actinomycetota</taxon>
        <taxon>Actinomycetes</taxon>
        <taxon>Kitasatosporales</taxon>
        <taxon>Streptomycetaceae</taxon>
        <taxon>Streptomyces</taxon>
    </lineage>
</organism>
<evidence type="ECO:0000313" key="3">
    <source>
        <dbReference type="Proteomes" id="UP000053260"/>
    </source>
</evidence>
<sequence>MSGAAGDGHFTEVRLAVGDAQHDDRVPQGGVQRVQVHVTRGGVSGEVRIAGLNLVAAQEARQTACPKATVRSWKKRCR</sequence>